<keyword evidence="3" id="KW-1185">Reference proteome</keyword>
<dbReference type="AlphaFoldDB" id="A0A2H3DPS9"/>
<dbReference type="EMBL" id="KZ293649">
    <property type="protein sequence ID" value="PBK97195.1"/>
    <property type="molecule type" value="Genomic_DNA"/>
</dbReference>
<feature type="region of interest" description="Disordered" evidence="1">
    <location>
        <begin position="34"/>
        <end position="89"/>
    </location>
</feature>
<dbReference type="InParanoid" id="A0A2H3DPS9"/>
<evidence type="ECO:0000313" key="3">
    <source>
        <dbReference type="Proteomes" id="UP000217790"/>
    </source>
</evidence>
<gene>
    <name evidence="2" type="ORF">ARMGADRAFT_1075707</name>
</gene>
<evidence type="ECO:0000313" key="2">
    <source>
        <dbReference type="EMBL" id="PBK97195.1"/>
    </source>
</evidence>
<protein>
    <submittedName>
        <fullName evidence="2">Uncharacterized protein</fullName>
    </submittedName>
</protein>
<feature type="compositionally biased region" description="Polar residues" evidence="1">
    <location>
        <begin position="53"/>
        <end position="67"/>
    </location>
</feature>
<evidence type="ECO:0000256" key="1">
    <source>
        <dbReference type="SAM" id="MobiDB-lite"/>
    </source>
</evidence>
<organism evidence="2 3">
    <name type="scientific">Armillaria gallica</name>
    <name type="common">Bulbous honey fungus</name>
    <name type="synonym">Armillaria bulbosa</name>
    <dbReference type="NCBI Taxonomy" id="47427"/>
    <lineage>
        <taxon>Eukaryota</taxon>
        <taxon>Fungi</taxon>
        <taxon>Dikarya</taxon>
        <taxon>Basidiomycota</taxon>
        <taxon>Agaricomycotina</taxon>
        <taxon>Agaricomycetes</taxon>
        <taxon>Agaricomycetidae</taxon>
        <taxon>Agaricales</taxon>
        <taxon>Marasmiineae</taxon>
        <taxon>Physalacriaceae</taxon>
        <taxon>Armillaria</taxon>
    </lineage>
</organism>
<proteinExistence type="predicted"/>
<name>A0A2H3DPS9_ARMGA</name>
<dbReference type="Proteomes" id="UP000217790">
    <property type="component" value="Unassembled WGS sequence"/>
</dbReference>
<sequence length="294" mass="32326">MQSSDDIPFILPKTFDKSVFDGHALMLISHLYTNSRSTRENPPPEYSDRSVAPENTCSDYKSNNTSGGLEETGAQWKGEDGLNTNSDTNISEVEPDTRTFSSESDHLLVEDLCDERFDVSYDSTQSGKWLAISHCFSLPPSKVSSTSSLDVSFHAHLLPGRGRRTNAVLPIICIADRVNIVPHIASVAYQRRVWGIEDPVVGVILAKDGFSAQVVLGWTDPPDLCSDSESPDDDTFDDLPSVHIAYSDSPCVANGVFNLTDPILTLAFSQFIVELRDQYDKVVQKCCDSRTAAI</sequence>
<reference evidence="3" key="1">
    <citation type="journal article" date="2017" name="Nat. Ecol. Evol.">
        <title>Genome expansion and lineage-specific genetic innovations in the forest pathogenic fungi Armillaria.</title>
        <authorList>
            <person name="Sipos G."/>
            <person name="Prasanna A.N."/>
            <person name="Walter M.C."/>
            <person name="O'Connor E."/>
            <person name="Balint B."/>
            <person name="Krizsan K."/>
            <person name="Kiss B."/>
            <person name="Hess J."/>
            <person name="Varga T."/>
            <person name="Slot J."/>
            <person name="Riley R."/>
            <person name="Boka B."/>
            <person name="Rigling D."/>
            <person name="Barry K."/>
            <person name="Lee J."/>
            <person name="Mihaltcheva S."/>
            <person name="LaButti K."/>
            <person name="Lipzen A."/>
            <person name="Waldron R."/>
            <person name="Moloney N.M."/>
            <person name="Sperisen C."/>
            <person name="Kredics L."/>
            <person name="Vagvoelgyi C."/>
            <person name="Patrignani A."/>
            <person name="Fitzpatrick D."/>
            <person name="Nagy I."/>
            <person name="Doyle S."/>
            <person name="Anderson J.B."/>
            <person name="Grigoriev I.V."/>
            <person name="Gueldener U."/>
            <person name="Muensterkoetter M."/>
            <person name="Nagy L.G."/>
        </authorList>
    </citation>
    <scope>NUCLEOTIDE SEQUENCE [LARGE SCALE GENOMIC DNA]</scope>
    <source>
        <strain evidence="3">Ar21-2</strain>
    </source>
</reference>
<accession>A0A2H3DPS9</accession>
<dbReference type="OrthoDB" id="2919059at2759"/>